<comment type="caution">
    <text evidence="2">The sequence shown here is derived from an EMBL/GenBank/DDBJ whole genome shotgun (WGS) entry which is preliminary data.</text>
</comment>
<organism evidence="2 3">
    <name type="scientific">Hibiscus sabdariffa</name>
    <name type="common">roselle</name>
    <dbReference type="NCBI Taxonomy" id="183260"/>
    <lineage>
        <taxon>Eukaryota</taxon>
        <taxon>Viridiplantae</taxon>
        <taxon>Streptophyta</taxon>
        <taxon>Embryophyta</taxon>
        <taxon>Tracheophyta</taxon>
        <taxon>Spermatophyta</taxon>
        <taxon>Magnoliopsida</taxon>
        <taxon>eudicotyledons</taxon>
        <taxon>Gunneridae</taxon>
        <taxon>Pentapetalae</taxon>
        <taxon>rosids</taxon>
        <taxon>malvids</taxon>
        <taxon>Malvales</taxon>
        <taxon>Malvaceae</taxon>
        <taxon>Malvoideae</taxon>
        <taxon>Hibiscus</taxon>
    </lineage>
</organism>
<dbReference type="EMBL" id="JBBPBM010000008">
    <property type="protein sequence ID" value="KAK8572636.1"/>
    <property type="molecule type" value="Genomic_DNA"/>
</dbReference>
<reference evidence="2 3" key="1">
    <citation type="journal article" date="2024" name="G3 (Bethesda)">
        <title>Genome assembly of Hibiscus sabdariffa L. provides insights into metabolisms of medicinal natural products.</title>
        <authorList>
            <person name="Kim T."/>
        </authorList>
    </citation>
    <scope>NUCLEOTIDE SEQUENCE [LARGE SCALE GENOMIC DNA]</scope>
    <source>
        <strain evidence="2">TK-2024</strain>
        <tissue evidence="2">Old leaves</tissue>
    </source>
</reference>
<sequence length="134" mass="14928">MGSHILSDGFGFFNGLGFKAQPYDPLVATRFRVFLRTLAMTVARERKQQRNEEVRTKADASNTNGGAMAIRVSSESGYGNEDNFERERDVFGEDEENIVPITEDDDIHFSDVDDVEVIMTDASEGNGLDVEDDV</sequence>
<protein>
    <submittedName>
        <fullName evidence="2">Uncharacterized protein</fullName>
    </submittedName>
</protein>
<evidence type="ECO:0000256" key="1">
    <source>
        <dbReference type="SAM" id="MobiDB-lite"/>
    </source>
</evidence>
<name>A0ABR2F6P3_9ROSI</name>
<keyword evidence="3" id="KW-1185">Reference proteome</keyword>
<evidence type="ECO:0000313" key="2">
    <source>
        <dbReference type="EMBL" id="KAK8572636.1"/>
    </source>
</evidence>
<evidence type="ECO:0000313" key="3">
    <source>
        <dbReference type="Proteomes" id="UP001472677"/>
    </source>
</evidence>
<feature type="region of interest" description="Disordered" evidence="1">
    <location>
        <begin position="46"/>
        <end position="67"/>
    </location>
</feature>
<accession>A0ABR2F6P3</accession>
<gene>
    <name evidence="2" type="ORF">V6N12_028685</name>
</gene>
<proteinExistence type="predicted"/>
<feature type="compositionally biased region" description="Basic and acidic residues" evidence="1">
    <location>
        <begin position="46"/>
        <end position="58"/>
    </location>
</feature>
<dbReference type="Proteomes" id="UP001472677">
    <property type="component" value="Unassembled WGS sequence"/>
</dbReference>